<dbReference type="InterPro" id="IPR025161">
    <property type="entry name" value="IS402-like_dom"/>
</dbReference>
<dbReference type="Pfam" id="PF13340">
    <property type="entry name" value="DUF4096"/>
    <property type="match status" value="1"/>
</dbReference>
<dbReference type="InterPro" id="IPR002559">
    <property type="entry name" value="Transposase_11"/>
</dbReference>
<dbReference type="RefSeq" id="WP_243520279.1">
    <property type="nucleotide sequence ID" value="NZ_CP094535.1"/>
</dbReference>
<name>A0ABY4BB92_9BACT</name>
<dbReference type="NCBIfam" id="NF033580">
    <property type="entry name" value="transpos_IS5_3"/>
    <property type="match status" value="1"/>
</dbReference>
<geneLocation type="plasmid" evidence="3 4">
    <name>unnamed1</name>
</geneLocation>
<dbReference type="PANTHER" id="PTHR30007">
    <property type="entry name" value="PHP DOMAIN PROTEIN"/>
    <property type="match status" value="1"/>
</dbReference>
<protein>
    <submittedName>
        <fullName evidence="3">IS5 family transposase</fullName>
    </submittedName>
</protein>
<evidence type="ECO:0000259" key="1">
    <source>
        <dbReference type="Pfam" id="PF01609"/>
    </source>
</evidence>
<evidence type="ECO:0000313" key="3">
    <source>
        <dbReference type="EMBL" id="UOE36425.1"/>
    </source>
</evidence>
<dbReference type="Proteomes" id="UP000831390">
    <property type="component" value="Plasmid unnamed1"/>
</dbReference>
<keyword evidence="3" id="KW-0614">Plasmid</keyword>
<evidence type="ECO:0000259" key="2">
    <source>
        <dbReference type="Pfam" id="PF13340"/>
    </source>
</evidence>
<proteinExistence type="predicted"/>
<gene>
    <name evidence="3" type="ORF">MTP16_24010</name>
</gene>
<dbReference type="EMBL" id="CP094535">
    <property type="protein sequence ID" value="UOE36425.1"/>
    <property type="molecule type" value="Genomic_DNA"/>
</dbReference>
<evidence type="ECO:0000313" key="4">
    <source>
        <dbReference type="Proteomes" id="UP000831390"/>
    </source>
</evidence>
<sequence>MKKPHSGYPSDVSDEEWAFAAPYLTLMNEAAPQREHPLRSLFNAVRYLARTGVPWRYLPGDFPAWPAVCQQLRHWLDARCFETMVDELRHLLRTAQGRPAEPSAVLLGSHTLQSTPESGHRAGYDGAKRRKGSKVHIAVDTLGHLLAALVTPANEQDRAQVAALAEEVQAITGQSVALAYVDQGYTGQEPAQAAAEQGIALHVVKLPAAKRGFVLRPKRWVVERSFAWAARFRRLARDYERLTTTLEGMHYLFFACLMLVKANRSNLLSH</sequence>
<accession>A0ABY4BB92</accession>
<reference evidence="3 4" key="1">
    <citation type="submission" date="2022-03" db="EMBL/GenBank/DDBJ databases">
        <title>Hymenobactersp. isolated from the air.</title>
        <authorList>
            <person name="Won M."/>
            <person name="Kwon S.-W."/>
        </authorList>
    </citation>
    <scope>NUCLEOTIDE SEQUENCE [LARGE SCALE GENOMIC DNA]</scope>
    <source>
        <strain evidence="3 4">KACC 22596</strain>
        <plasmid evidence="3 4">unnamed1</plasmid>
    </source>
</reference>
<keyword evidence="4" id="KW-1185">Reference proteome</keyword>
<feature type="domain" description="Transposase IS4-like" evidence="1">
    <location>
        <begin position="114"/>
        <end position="255"/>
    </location>
</feature>
<feature type="domain" description="Insertion element IS402-like" evidence="2">
    <location>
        <begin position="12"/>
        <end position="84"/>
    </location>
</feature>
<dbReference type="Pfam" id="PF01609">
    <property type="entry name" value="DDE_Tnp_1"/>
    <property type="match status" value="1"/>
</dbReference>
<dbReference type="PANTHER" id="PTHR30007:SF0">
    <property type="entry name" value="TRANSPOSASE"/>
    <property type="match status" value="1"/>
</dbReference>
<organism evidence="3 4">
    <name type="scientific">Hymenobacter monticola</name>
    <dbReference type="NCBI Taxonomy" id="1705399"/>
    <lineage>
        <taxon>Bacteria</taxon>
        <taxon>Pseudomonadati</taxon>
        <taxon>Bacteroidota</taxon>
        <taxon>Cytophagia</taxon>
        <taxon>Cytophagales</taxon>
        <taxon>Hymenobacteraceae</taxon>
        <taxon>Hymenobacter</taxon>
    </lineage>
</organism>